<comment type="subcellular location">
    <subcellularLocation>
        <location evidence="1 7">Cell outer membrane</location>
        <topology evidence="1 7">Multi-pass membrane protein</topology>
    </subcellularLocation>
</comment>
<feature type="signal peptide" evidence="8">
    <location>
        <begin position="1"/>
        <end position="28"/>
    </location>
</feature>
<dbReference type="NCBIfam" id="TIGR04056">
    <property type="entry name" value="OMP_RagA_SusC"/>
    <property type="match status" value="1"/>
</dbReference>
<keyword evidence="4 7" id="KW-0812">Transmembrane</keyword>
<organism evidence="10 11">
    <name type="scientific">Pontibacter mucosus</name>
    <dbReference type="NCBI Taxonomy" id="1649266"/>
    <lineage>
        <taxon>Bacteria</taxon>
        <taxon>Pseudomonadati</taxon>
        <taxon>Bacteroidota</taxon>
        <taxon>Cytophagia</taxon>
        <taxon>Cytophagales</taxon>
        <taxon>Hymenobacteraceae</taxon>
        <taxon>Pontibacter</taxon>
    </lineage>
</organism>
<evidence type="ECO:0000256" key="2">
    <source>
        <dbReference type="ARBA" id="ARBA00022448"/>
    </source>
</evidence>
<dbReference type="SUPFAM" id="SSF49464">
    <property type="entry name" value="Carboxypeptidase regulatory domain-like"/>
    <property type="match status" value="1"/>
</dbReference>
<evidence type="ECO:0000256" key="5">
    <source>
        <dbReference type="ARBA" id="ARBA00023136"/>
    </source>
</evidence>
<dbReference type="InterPro" id="IPR036942">
    <property type="entry name" value="Beta-barrel_TonB_sf"/>
</dbReference>
<feature type="domain" description="TonB-dependent receptor plug" evidence="9">
    <location>
        <begin position="126"/>
        <end position="262"/>
    </location>
</feature>
<dbReference type="InterPro" id="IPR008969">
    <property type="entry name" value="CarboxyPept-like_regulatory"/>
</dbReference>
<dbReference type="PROSITE" id="PS52016">
    <property type="entry name" value="TONB_DEPENDENT_REC_3"/>
    <property type="match status" value="1"/>
</dbReference>
<evidence type="ECO:0000256" key="8">
    <source>
        <dbReference type="SAM" id="SignalP"/>
    </source>
</evidence>
<dbReference type="Gene3D" id="2.60.40.1120">
    <property type="entry name" value="Carboxypeptidase-like, regulatory domain"/>
    <property type="match status" value="1"/>
</dbReference>
<gene>
    <name evidence="10" type="ORF">C8N40_1177</name>
</gene>
<dbReference type="RefSeq" id="WP_108213974.1">
    <property type="nucleotide sequence ID" value="NZ_QBKI01000017.1"/>
</dbReference>
<dbReference type="Pfam" id="PF13715">
    <property type="entry name" value="CarbopepD_reg_2"/>
    <property type="match status" value="1"/>
</dbReference>
<dbReference type="InterPro" id="IPR012910">
    <property type="entry name" value="Plug_dom"/>
</dbReference>
<keyword evidence="8" id="KW-0732">Signal</keyword>
<comment type="similarity">
    <text evidence="7">Belongs to the TonB-dependent receptor family.</text>
</comment>
<keyword evidence="6 7" id="KW-0998">Cell outer membrane</keyword>
<name>A0A2T5Y392_9BACT</name>
<evidence type="ECO:0000313" key="11">
    <source>
        <dbReference type="Proteomes" id="UP000244225"/>
    </source>
</evidence>
<evidence type="ECO:0000256" key="7">
    <source>
        <dbReference type="PROSITE-ProRule" id="PRU01360"/>
    </source>
</evidence>
<reference evidence="10 11" key="1">
    <citation type="submission" date="2018-04" db="EMBL/GenBank/DDBJ databases">
        <title>Genomic Encyclopedia of Archaeal and Bacterial Type Strains, Phase II (KMG-II): from individual species to whole genera.</title>
        <authorList>
            <person name="Goeker M."/>
        </authorList>
    </citation>
    <scope>NUCLEOTIDE SEQUENCE [LARGE SCALE GENOMIC DNA]</scope>
    <source>
        <strain evidence="10 11">DSM 100162</strain>
    </source>
</reference>
<dbReference type="InterPro" id="IPR023997">
    <property type="entry name" value="TonB-dep_OMP_SusC/RagA_CS"/>
</dbReference>
<feature type="chain" id="PRO_5015599854" evidence="8">
    <location>
        <begin position="29"/>
        <end position="1062"/>
    </location>
</feature>
<dbReference type="Proteomes" id="UP000244225">
    <property type="component" value="Unassembled WGS sequence"/>
</dbReference>
<protein>
    <submittedName>
        <fullName evidence="10">TonB-linked SusC/RagA family outer membrane protein</fullName>
    </submittedName>
</protein>
<keyword evidence="5 7" id="KW-0472">Membrane</keyword>
<dbReference type="GO" id="GO:0009279">
    <property type="term" value="C:cell outer membrane"/>
    <property type="evidence" value="ECO:0007669"/>
    <property type="project" value="UniProtKB-SubCell"/>
</dbReference>
<evidence type="ECO:0000313" key="10">
    <source>
        <dbReference type="EMBL" id="PTX10506.1"/>
    </source>
</evidence>
<comment type="caution">
    <text evidence="10">The sequence shown here is derived from an EMBL/GenBank/DDBJ whole genome shotgun (WGS) entry which is preliminary data.</text>
</comment>
<dbReference type="OrthoDB" id="9768177at2"/>
<evidence type="ECO:0000256" key="3">
    <source>
        <dbReference type="ARBA" id="ARBA00022452"/>
    </source>
</evidence>
<evidence type="ECO:0000259" key="9">
    <source>
        <dbReference type="Pfam" id="PF07715"/>
    </source>
</evidence>
<evidence type="ECO:0000256" key="6">
    <source>
        <dbReference type="ARBA" id="ARBA00023237"/>
    </source>
</evidence>
<evidence type="ECO:0000256" key="4">
    <source>
        <dbReference type="ARBA" id="ARBA00022692"/>
    </source>
</evidence>
<dbReference type="EMBL" id="QBKI01000017">
    <property type="protein sequence ID" value="PTX10506.1"/>
    <property type="molecule type" value="Genomic_DNA"/>
</dbReference>
<dbReference type="InterPro" id="IPR037066">
    <property type="entry name" value="Plug_dom_sf"/>
</dbReference>
<dbReference type="Gene3D" id="2.40.170.20">
    <property type="entry name" value="TonB-dependent receptor, beta-barrel domain"/>
    <property type="match status" value="1"/>
</dbReference>
<keyword evidence="11" id="KW-1185">Reference proteome</keyword>
<accession>A0A2T5Y392</accession>
<keyword evidence="3 7" id="KW-1134">Transmembrane beta strand</keyword>
<evidence type="ECO:0000256" key="1">
    <source>
        <dbReference type="ARBA" id="ARBA00004571"/>
    </source>
</evidence>
<dbReference type="InterPro" id="IPR039426">
    <property type="entry name" value="TonB-dep_rcpt-like"/>
</dbReference>
<dbReference type="NCBIfam" id="TIGR04057">
    <property type="entry name" value="SusC_RagA_signa"/>
    <property type="match status" value="1"/>
</dbReference>
<dbReference type="Gene3D" id="2.170.130.10">
    <property type="entry name" value="TonB-dependent receptor, plug domain"/>
    <property type="match status" value="1"/>
</dbReference>
<dbReference type="AlphaFoldDB" id="A0A2T5Y392"/>
<proteinExistence type="inferred from homology"/>
<dbReference type="SUPFAM" id="SSF56935">
    <property type="entry name" value="Porins"/>
    <property type="match status" value="1"/>
</dbReference>
<sequence>MRHMFNNLLQLKLICVLLCLTCGVKALAAQEASTITVSGRITGAADGTPLIGASVVEKGTGNGTASDAEGRYTLTVRPNATLVVTYIGFNTREVAVSNRATVDVTLDTDQKQLQEVVVVGYGTQRKKDLTGAVVSLSTEELLPVPAASFDQLMQGKVAGTQITQTTGAPGGNVNIVVRGISSITGGNQPLYVIDGYAIGAGGGGSDVSSFNGNSFSSSGMANNTVNKINPLSTINPADIESIEILKDASATAIYGSRGANGVVIITTKRGRQGKPSISLEASGGVQTLANKLDLLDARQFAEFVADGRDNAWVYAGGNAADPNEIRSGGTRVKPEFRNPEAITVNTDWQDVIFRPAAIQNYQLSASGGKDDITYYIGGGYFDQDGIIEGSDFKKFNLRTNIDVDLTKRLRLGVSVAGAHSWGDFARAEGHLGQRGLISAALASSPALPLYDASGKYTSELLDPLGVPVENPLLILDEFSDKRQSSNLFTNNYLEYELLEGLTLRSSVGINYIVDKTRLWKSSEIGEWGAKTSPATAGAHNRTSLNWLNENTVNFQRVFNERHSLSAVAGFTAQKDVMEMLQAGATDFPTDHIQYLAGGNVNAGTNFESEWAMLSLLARASYTFNDRYLFTATVRRDGSSRFGANERWGTFPSFSVGYRISEEPFMQDLAFLDDLKLRASYGVSGNNLIGNYAHIGLLGISRYVANGQPVLGIVPQGLANDDLTWERSLQTNLGVDLSLLDSRLTLTADVYRNHKKDLLLNTLLPAASGFASSIQNVGELENKGLEVALGSDIVRSKDFTWNLNANISINRNKVLALSSSSSRIINSAYQITEVGQPIASFFLLHAIGVFQDQAEVDASPKQHPNVQPGDLKFEDVNGDGVITDADKKIVGSPWPKYTFGFTNRLSYRGLTLSTAIVGSQGNDVYFQGGEIVLNNAGVQNQLAIAADRWRSPQEPGNGIVPRAIRNDYGRTLSSSSRYLFDGSFVRIKNINLSYNLPTSVLDRLRVPALTVFADVANVYTFTDYPGYDPEASSTGDNIAATGIDYFSYPLPRIFTLGLRVSLQ</sequence>
<dbReference type="InterPro" id="IPR023996">
    <property type="entry name" value="TonB-dep_OMP_SusC/RagA"/>
</dbReference>
<keyword evidence="2 7" id="KW-0813">Transport</keyword>
<dbReference type="Pfam" id="PF07715">
    <property type="entry name" value="Plug"/>
    <property type="match status" value="1"/>
</dbReference>